<feature type="transmembrane region" description="Helical" evidence="8">
    <location>
        <begin position="80"/>
        <end position="100"/>
    </location>
</feature>
<evidence type="ECO:0000256" key="3">
    <source>
        <dbReference type="ARBA" id="ARBA00022448"/>
    </source>
</evidence>
<evidence type="ECO:0000256" key="6">
    <source>
        <dbReference type="ARBA" id="ARBA00022989"/>
    </source>
</evidence>
<reference evidence="9 10" key="1">
    <citation type="journal article" date="2012" name="J. Bacteriol.">
        <title>Complete Genome Sequence of Paenibacillus mucilaginosus 3016, a Bacterium Functional as Microbial Fertilizer.</title>
        <authorList>
            <person name="Ma M."/>
            <person name="Wang Z."/>
            <person name="Li L."/>
            <person name="Jiang X."/>
            <person name="Guan D."/>
            <person name="Cao F."/>
            <person name="Chen H."/>
            <person name="Wang X."/>
            <person name="Shen D."/>
            <person name="Du B."/>
            <person name="Li J."/>
        </authorList>
    </citation>
    <scope>NUCLEOTIDE SEQUENCE [LARGE SCALE GENOMIC DNA]</scope>
    <source>
        <strain evidence="9 10">3016</strain>
    </source>
</reference>
<evidence type="ECO:0000256" key="4">
    <source>
        <dbReference type="ARBA" id="ARBA00022544"/>
    </source>
</evidence>
<dbReference type="STRING" id="1116391.PM3016_4664"/>
<evidence type="ECO:0000256" key="2">
    <source>
        <dbReference type="ARBA" id="ARBA00007998"/>
    </source>
</evidence>
<keyword evidence="10" id="KW-1185">Reference proteome</keyword>
<evidence type="ECO:0000256" key="8">
    <source>
        <dbReference type="SAM" id="Phobius"/>
    </source>
</evidence>
<dbReference type="EMBL" id="CP003235">
    <property type="protein sequence ID" value="AFC31410.1"/>
    <property type="molecule type" value="Genomic_DNA"/>
</dbReference>
<dbReference type="AlphaFoldDB" id="H6NFZ1"/>
<dbReference type="Gene3D" id="1.20.1740.10">
    <property type="entry name" value="Amino acid/polyamine transporter I"/>
    <property type="match status" value="1"/>
</dbReference>
<evidence type="ECO:0000256" key="5">
    <source>
        <dbReference type="ARBA" id="ARBA00022692"/>
    </source>
</evidence>
<feature type="transmembrane region" description="Helical" evidence="8">
    <location>
        <begin position="120"/>
        <end position="137"/>
    </location>
</feature>
<keyword evidence="4" id="KW-0309">Germination</keyword>
<dbReference type="HOGENOM" id="CLU_047547_1_2_9"/>
<evidence type="ECO:0000256" key="7">
    <source>
        <dbReference type="ARBA" id="ARBA00023136"/>
    </source>
</evidence>
<dbReference type="PANTHER" id="PTHR34975">
    <property type="entry name" value="SPORE GERMINATION PROTEIN A2"/>
    <property type="match status" value="1"/>
</dbReference>
<sequence>MNKTVISVSQFQLLVILYTVGTTILIIPAGLAAEAKQDAWLAAAAGVAVGLPVVWLHSLVGRRLQGRDFPSYCGDVLGRWAGAAVTAFLVLFFFLSSATLLSYVGNFLTTQILVETPIEFIHLLFGAIVVMAMRLGLETIARTAEIFFPWFVGLFGALVLLLLPQVELDHVRPVFETEVKALLRAGLTLAATSAMPLISFFLVFSSVQRPERIRGAMVSANLAGGLFIIIISFVSIAVLGADLTERLMYPSYALAKKVSVGKFIQRVEIIIAALWFISIFFKLTLYFHGCLVSLAKLAKLDSYRPLTLPMGMLLVIYGQVVYPNVHYMLEWDKKVWVPMMIVLGIFLPLGLLAVDLLRSRRKGAG</sequence>
<dbReference type="KEGG" id="pmq:PM3016_4664"/>
<keyword evidence="7 8" id="KW-0472">Membrane</keyword>
<dbReference type="NCBIfam" id="TIGR00912">
    <property type="entry name" value="2A0309"/>
    <property type="match status" value="1"/>
</dbReference>
<keyword evidence="3" id="KW-0813">Transport</keyword>
<feature type="transmembrane region" description="Helical" evidence="8">
    <location>
        <begin position="269"/>
        <end position="294"/>
    </location>
</feature>
<dbReference type="RefSeq" id="WP_014371125.1">
    <property type="nucleotide sequence ID" value="NC_016935.1"/>
</dbReference>
<comment type="subcellular location">
    <subcellularLocation>
        <location evidence="1">Membrane</location>
        <topology evidence="1">Multi-pass membrane protein</topology>
    </subcellularLocation>
</comment>
<keyword evidence="6 8" id="KW-1133">Transmembrane helix</keyword>
<feature type="transmembrane region" description="Helical" evidence="8">
    <location>
        <begin position="306"/>
        <end position="323"/>
    </location>
</feature>
<gene>
    <name evidence="9" type="ORF">PM3016_4664</name>
</gene>
<protein>
    <submittedName>
        <fullName evidence="9">Spore germination protein</fullName>
    </submittedName>
</protein>
<feature type="transmembrane region" description="Helical" evidence="8">
    <location>
        <begin position="335"/>
        <end position="357"/>
    </location>
</feature>
<organism evidence="9 10">
    <name type="scientific">Paenibacillus mucilaginosus 3016</name>
    <dbReference type="NCBI Taxonomy" id="1116391"/>
    <lineage>
        <taxon>Bacteria</taxon>
        <taxon>Bacillati</taxon>
        <taxon>Bacillota</taxon>
        <taxon>Bacilli</taxon>
        <taxon>Bacillales</taxon>
        <taxon>Paenibacillaceae</taxon>
        <taxon>Paenibacillus</taxon>
    </lineage>
</organism>
<comment type="similarity">
    <text evidence="2">Belongs to the amino acid-polyamine-organocation (APC) superfamily. Spore germination protein (SGP) (TC 2.A.3.9) family.</text>
</comment>
<dbReference type="Pfam" id="PF03845">
    <property type="entry name" value="Spore_permease"/>
    <property type="match status" value="1"/>
</dbReference>
<dbReference type="GO" id="GO:0009847">
    <property type="term" value="P:spore germination"/>
    <property type="evidence" value="ECO:0007669"/>
    <property type="project" value="InterPro"/>
</dbReference>
<feature type="transmembrane region" description="Helical" evidence="8">
    <location>
        <begin position="144"/>
        <end position="163"/>
    </location>
</feature>
<dbReference type="PANTHER" id="PTHR34975:SF2">
    <property type="entry name" value="SPORE GERMINATION PROTEIN A2"/>
    <property type="match status" value="1"/>
</dbReference>
<evidence type="ECO:0000313" key="10">
    <source>
        <dbReference type="Proteomes" id="UP000007523"/>
    </source>
</evidence>
<accession>H6NFZ1</accession>
<feature type="transmembrane region" description="Helical" evidence="8">
    <location>
        <begin position="216"/>
        <end position="241"/>
    </location>
</feature>
<feature type="transmembrane region" description="Helical" evidence="8">
    <location>
        <begin position="183"/>
        <end position="204"/>
    </location>
</feature>
<feature type="transmembrane region" description="Helical" evidence="8">
    <location>
        <begin position="39"/>
        <end position="60"/>
    </location>
</feature>
<proteinExistence type="inferred from homology"/>
<dbReference type="InterPro" id="IPR004761">
    <property type="entry name" value="Spore_GerAB"/>
</dbReference>
<feature type="transmembrane region" description="Helical" evidence="8">
    <location>
        <begin position="12"/>
        <end position="33"/>
    </location>
</feature>
<evidence type="ECO:0000256" key="1">
    <source>
        <dbReference type="ARBA" id="ARBA00004141"/>
    </source>
</evidence>
<name>H6NFZ1_9BACL</name>
<dbReference type="GO" id="GO:0016020">
    <property type="term" value="C:membrane"/>
    <property type="evidence" value="ECO:0007669"/>
    <property type="project" value="UniProtKB-SubCell"/>
</dbReference>
<evidence type="ECO:0000313" key="9">
    <source>
        <dbReference type="EMBL" id="AFC31410.1"/>
    </source>
</evidence>
<keyword evidence="5 8" id="KW-0812">Transmembrane</keyword>
<dbReference type="Proteomes" id="UP000007523">
    <property type="component" value="Chromosome"/>
</dbReference>